<evidence type="ECO:0000313" key="2">
    <source>
        <dbReference type="EMBL" id="NBZ87576.1"/>
    </source>
</evidence>
<proteinExistence type="predicted"/>
<reference evidence="2" key="1">
    <citation type="submission" date="2020-01" db="EMBL/GenBank/DDBJ databases">
        <authorList>
            <person name="Chen W.-M."/>
        </authorList>
    </citation>
    <scope>NUCLEOTIDE SEQUENCE</scope>
    <source>
        <strain evidence="2">CYK-10</strain>
    </source>
</reference>
<organism evidence="2 3">
    <name type="scientific">Stagnihabitans tardus</name>
    <dbReference type="NCBI Taxonomy" id="2699202"/>
    <lineage>
        <taxon>Bacteria</taxon>
        <taxon>Pseudomonadati</taxon>
        <taxon>Pseudomonadota</taxon>
        <taxon>Alphaproteobacteria</taxon>
        <taxon>Rhodobacterales</taxon>
        <taxon>Paracoccaceae</taxon>
        <taxon>Stagnihabitans</taxon>
    </lineage>
</organism>
<name>A0AAE5BU86_9RHOB</name>
<dbReference type="RefSeq" id="WP_168774379.1">
    <property type="nucleotide sequence ID" value="NZ_JAABNR010000006.1"/>
</dbReference>
<dbReference type="InterPro" id="IPR009061">
    <property type="entry name" value="DNA-bd_dom_put_sf"/>
</dbReference>
<keyword evidence="3" id="KW-1185">Reference proteome</keyword>
<dbReference type="Gene3D" id="1.10.238.160">
    <property type="match status" value="1"/>
</dbReference>
<dbReference type="SUPFAM" id="SSF46955">
    <property type="entry name" value="Putative DNA-binding domain"/>
    <property type="match status" value="1"/>
</dbReference>
<evidence type="ECO:0000259" key="1">
    <source>
        <dbReference type="Pfam" id="PF12728"/>
    </source>
</evidence>
<comment type="caution">
    <text evidence="2">The sequence shown here is derived from an EMBL/GenBank/DDBJ whole genome shotgun (WGS) entry which is preliminary data.</text>
</comment>
<gene>
    <name evidence="2" type="ORF">GV832_08285</name>
</gene>
<dbReference type="Proteomes" id="UP001193501">
    <property type="component" value="Unassembled WGS sequence"/>
</dbReference>
<dbReference type="EMBL" id="JAABNR010000006">
    <property type="protein sequence ID" value="NBZ87576.1"/>
    <property type="molecule type" value="Genomic_DNA"/>
</dbReference>
<dbReference type="AlphaFoldDB" id="A0AAE5BU86"/>
<accession>A0AAE5BU86</accession>
<dbReference type="InterPro" id="IPR041657">
    <property type="entry name" value="HTH_17"/>
</dbReference>
<sequence>MNAITPIPRPYLTEQEVADRFNVSTATIRRWIREGAFPRGLRIGTGTTRWRLSDIEAYEASLTWALCTMPMDVALDFGAAQTEV</sequence>
<feature type="domain" description="Helix-turn-helix" evidence="1">
    <location>
        <begin position="11"/>
        <end position="58"/>
    </location>
</feature>
<protein>
    <submittedName>
        <fullName evidence="2">Helix-turn-helix domain-containing protein</fullName>
    </submittedName>
</protein>
<evidence type="ECO:0000313" key="3">
    <source>
        <dbReference type="Proteomes" id="UP001193501"/>
    </source>
</evidence>
<dbReference type="Pfam" id="PF12728">
    <property type="entry name" value="HTH_17"/>
    <property type="match status" value="1"/>
</dbReference>